<sequence>MAGILQYLDFNQGTAAAPRKLPYLHRRNTDGLEAPRNSIEFTSELCQSNSVVHVDIPYSCHTRHCSKSNFHTNNTPMKKLIEEEISNKSNEGSRRPSVVARLMGMDLLPKETNKEPIQQRDLIEASTSTSNNRSNTRRELFPSKRHSREHPQEEALQKFKKEFEAWQASKLLERSRSLELENFSKQKFVQSLPLHEAKKGKEGWYEEKVPCSKPESHLIHLPPGERSLSPTRIVILKPCPEMAFGMEESTISSPEIIRRENNMVDFLEEVKNKLKLEIEGKSKKEKTDPKHIARSIANQIRETVVQDLNGTLTRSESAKSYQNNVDGLQENKETKSLLSEKIRSVLKREIEAAVPFRSTKPSYEIKRRGRKVKNREEAKTTARSDRKSTTQSDTKSSEEGEASPRNLVRSFSAPVSGTAFVKLLTEEPHASARTRLQIKHEAGCEHERTSRKDASAPNSRVGNLTHNLGLRRWLFRKRIQSADEETMKGFIPVQTFVTTPSVVMNSGFVQENFTEVPPSPASVCNSPRDEMCRGGYPSPVSPLDASFTEEHFAMLATKEMSPISPNPSLLRELADLNKPDEPKSEEISTAYEITTPESHEKSYVKSILVTAGLYKIQMLDPDFSRWDTLSKPIPNWVFDKLEEIISTEPAEMRPAVSHKMLFDLTNEVLIKVLSLKRWYIGVPYGTRLLNELWRRMERLVQPREVVSCSLDSLIYGDLRESSWCDVLSQEIDELETEIGLDIADELIDELFWDALVNIGELTHK</sequence>
<dbReference type="AlphaFoldDB" id="A0AAV8EIP4"/>
<reference evidence="5" key="1">
    <citation type="submission" date="2022-08" db="EMBL/GenBank/DDBJ databases">
        <authorList>
            <person name="Marques A."/>
        </authorList>
    </citation>
    <scope>NUCLEOTIDE SEQUENCE</scope>
    <source>
        <strain evidence="5">RhyPub2mFocal</strain>
        <tissue evidence="5">Leaves</tissue>
    </source>
</reference>
<dbReference type="InterPro" id="IPR025486">
    <property type="entry name" value="DUF4378"/>
</dbReference>
<feature type="region of interest" description="Disordered" evidence="2">
    <location>
        <begin position="111"/>
        <end position="154"/>
    </location>
</feature>
<feature type="region of interest" description="Disordered" evidence="2">
    <location>
        <begin position="432"/>
        <end position="463"/>
    </location>
</feature>
<dbReference type="Proteomes" id="UP001140206">
    <property type="component" value="Chromosome 3"/>
</dbReference>
<name>A0AAV8EIP4_9POAL</name>
<evidence type="ECO:0000256" key="2">
    <source>
        <dbReference type="SAM" id="MobiDB-lite"/>
    </source>
</evidence>
<evidence type="ECO:0000256" key="1">
    <source>
        <dbReference type="SAM" id="Coils"/>
    </source>
</evidence>
<dbReference type="InterPro" id="IPR032795">
    <property type="entry name" value="DUF3741-assoc"/>
</dbReference>
<comment type="caution">
    <text evidence="5">The sequence shown here is derived from an EMBL/GenBank/DDBJ whole genome shotgun (WGS) entry which is preliminary data.</text>
</comment>
<feature type="compositionally biased region" description="Basic and acidic residues" evidence="2">
    <location>
        <begin position="438"/>
        <end position="454"/>
    </location>
</feature>
<feature type="region of interest" description="Disordered" evidence="2">
    <location>
        <begin position="361"/>
        <end position="409"/>
    </location>
</feature>
<evidence type="ECO:0000259" key="4">
    <source>
        <dbReference type="Pfam" id="PF14383"/>
    </source>
</evidence>
<feature type="compositionally biased region" description="Basic and acidic residues" evidence="2">
    <location>
        <begin position="111"/>
        <end position="123"/>
    </location>
</feature>
<accession>A0AAV8EIP4</accession>
<keyword evidence="1" id="KW-0175">Coiled coil</keyword>
<evidence type="ECO:0000313" key="5">
    <source>
        <dbReference type="EMBL" id="KAJ4779460.1"/>
    </source>
</evidence>
<proteinExistence type="predicted"/>
<dbReference type="EMBL" id="JAMFTS010000003">
    <property type="protein sequence ID" value="KAJ4779460.1"/>
    <property type="molecule type" value="Genomic_DNA"/>
</dbReference>
<feature type="domain" description="DUF4378" evidence="3">
    <location>
        <begin position="601"/>
        <end position="749"/>
    </location>
</feature>
<dbReference type="Pfam" id="PF14309">
    <property type="entry name" value="DUF4378"/>
    <property type="match status" value="1"/>
</dbReference>
<evidence type="ECO:0000313" key="6">
    <source>
        <dbReference type="Proteomes" id="UP001140206"/>
    </source>
</evidence>
<feature type="compositionally biased region" description="Basic and acidic residues" evidence="2">
    <location>
        <begin position="374"/>
        <end position="388"/>
    </location>
</feature>
<dbReference type="PANTHER" id="PTHR40836">
    <property type="entry name" value="RB1-INDUCIBLE COILED-COIL PROTEIN"/>
    <property type="match status" value="1"/>
</dbReference>
<organism evidence="5 6">
    <name type="scientific">Rhynchospora pubera</name>
    <dbReference type="NCBI Taxonomy" id="906938"/>
    <lineage>
        <taxon>Eukaryota</taxon>
        <taxon>Viridiplantae</taxon>
        <taxon>Streptophyta</taxon>
        <taxon>Embryophyta</taxon>
        <taxon>Tracheophyta</taxon>
        <taxon>Spermatophyta</taxon>
        <taxon>Magnoliopsida</taxon>
        <taxon>Liliopsida</taxon>
        <taxon>Poales</taxon>
        <taxon>Cyperaceae</taxon>
        <taxon>Cyperoideae</taxon>
        <taxon>Rhynchosporeae</taxon>
        <taxon>Rhynchospora</taxon>
    </lineage>
</organism>
<evidence type="ECO:0000259" key="3">
    <source>
        <dbReference type="Pfam" id="PF14309"/>
    </source>
</evidence>
<feature type="coiled-coil region" evidence="1">
    <location>
        <begin position="257"/>
        <end position="284"/>
    </location>
</feature>
<dbReference type="Pfam" id="PF14383">
    <property type="entry name" value="VARLMGL"/>
    <property type="match status" value="1"/>
</dbReference>
<gene>
    <name evidence="5" type="ORF">LUZ62_063717</name>
</gene>
<feature type="domain" description="DUF3741" evidence="4">
    <location>
        <begin position="87"/>
        <end position="110"/>
    </location>
</feature>
<protein>
    <submittedName>
        <fullName evidence="5">RB1-inducible coiled-coil protein</fullName>
    </submittedName>
</protein>
<keyword evidence="6" id="KW-1185">Reference proteome</keyword>
<dbReference type="PANTHER" id="PTHR40836:SF4">
    <property type="entry name" value="RB1-INDUCIBLE COILED-COIL PROTEIN"/>
    <property type="match status" value="1"/>
</dbReference>